<keyword evidence="5 10" id="KW-0145">Chemotaxis</keyword>
<dbReference type="Proteomes" id="UP000501076">
    <property type="component" value="Plasmid pFDU301A"/>
</dbReference>
<evidence type="ECO:0000256" key="5">
    <source>
        <dbReference type="ARBA" id="ARBA00022500"/>
    </source>
</evidence>
<keyword evidence="9 10" id="KW-0472">Membrane</keyword>
<dbReference type="GO" id="GO:0006935">
    <property type="term" value="P:chemotaxis"/>
    <property type="evidence" value="ECO:0007669"/>
    <property type="project" value="UniProtKB-KW"/>
</dbReference>
<keyword evidence="6 10" id="KW-0812">Transmembrane</keyword>
<keyword evidence="4 10" id="KW-1003">Cell membrane</keyword>
<accession>A0A6M6E834</accession>
<dbReference type="Pfam" id="PF03748">
    <property type="entry name" value="FliL"/>
    <property type="match status" value="1"/>
</dbReference>
<dbReference type="GO" id="GO:0071973">
    <property type="term" value="P:bacterial-type flagellum-dependent cell motility"/>
    <property type="evidence" value="ECO:0007669"/>
    <property type="project" value="InterPro"/>
</dbReference>
<evidence type="ECO:0000256" key="7">
    <source>
        <dbReference type="ARBA" id="ARBA00022779"/>
    </source>
</evidence>
<comment type="subcellular location">
    <subcellularLocation>
        <location evidence="2">Cell membrane</location>
        <topology evidence="2">Single-pass membrane protein</topology>
    </subcellularLocation>
</comment>
<keyword evidence="12" id="KW-0614">Plasmid</keyword>
<evidence type="ECO:0000256" key="8">
    <source>
        <dbReference type="ARBA" id="ARBA00022989"/>
    </source>
</evidence>
<evidence type="ECO:0000256" key="4">
    <source>
        <dbReference type="ARBA" id="ARBA00022475"/>
    </source>
</evidence>
<feature type="region of interest" description="Disordered" evidence="11">
    <location>
        <begin position="29"/>
        <end position="50"/>
    </location>
</feature>
<dbReference type="EMBL" id="CP045273">
    <property type="protein sequence ID" value="QJX80717.1"/>
    <property type="molecule type" value="Genomic_DNA"/>
</dbReference>
<proteinExistence type="inferred from homology"/>
<dbReference type="RefSeq" id="WP_171778714.1">
    <property type="nucleotide sequence ID" value="NZ_CP045273.1"/>
</dbReference>
<evidence type="ECO:0000313" key="12">
    <source>
        <dbReference type="EMBL" id="QJX80717.1"/>
    </source>
</evidence>
<dbReference type="GO" id="GO:0005886">
    <property type="term" value="C:plasma membrane"/>
    <property type="evidence" value="ECO:0007669"/>
    <property type="project" value="UniProtKB-SubCell"/>
</dbReference>
<evidence type="ECO:0000256" key="11">
    <source>
        <dbReference type="SAM" id="MobiDB-lite"/>
    </source>
</evidence>
<gene>
    <name evidence="12" type="ORF">FDZ14_32010</name>
</gene>
<protein>
    <recommendedName>
        <fullName evidence="10">Flagellar protein FliL</fullName>
    </recommendedName>
</protein>
<evidence type="ECO:0000256" key="9">
    <source>
        <dbReference type="ARBA" id="ARBA00023136"/>
    </source>
</evidence>
<evidence type="ECO:0000256" key="6">
    <source>
        <dbReference type="ARBA" id="ARBA00022692"/>
    </source>
</evidence>
<feature type="transmembrane region" description="Helical" evidence="10">
    <location>
        <begin position="6"/>
        <end position="25"/>
    </location>
</feature>
<keyword evidence="8 10" id="KW-1133">Transmembrane helix</keyword>
<evidence type="ECO:0000256" key="1">
    <source>
        <dbReference type="ARBA" id="ARBA00002254"/>
    </source>
</evidence>
<evidence type="ECO:0000313" key="13">
    <source>
        <dbReference type="Proteomes" id="UP000501076"/>
    </source>
</evidence>
<keyword evidence="7 10" id="KW-0283">Flagellar rotation</keyword>
<reference evidence="12 13" key="1">
    <citation type="submission" date="2019-10" db="EMBL/GenBank/DDBJ databases">
        <title>Complete genome sequences for adaption low water activity.</title>
        <authorList>
            <person name="Zhao L."/>
            <person name="Zhong J."/>
        </authorList>
    </citation>
    <scope>NUCLEOTIDE SEQUENCE [LARGE SCALE GENOMIC DNA]</scope>
    <source>
        <strain evidence="12 13">FDU301</strain>
        <plasmid evidence="13">pfdu301a</plasmid>
    </source>
</reference>
<dbReference type="InterPro" id="IPR005503">
    <property type="entry name" value="FliL"/>
</dbReference>
<dbReference type="AlphaFoldDB" id="A0A6M6E834"/>
<evidence type="ECO:0000256" key="10">
    <source>
        <dbReference type="RuleBase" id="RU364125"/>
    </source>
</evidence>
<dbReference type="GO" id="GO:0009425">
    <property type="term" value="C:bacterial-type flagellum basal body"/>
    <property type="evidence" value="ECO:0007669"/>
    <property type="project" value="InterPro"/>
</dbReference>
<comment type="similarity">
    <text evidence="3 10">Belongs to the FliL family.</text>
</comment>
<evidence type="ECO:0000256" key="2">
    <source>
        <dbReference type="ARBA" id="ARBA00004162"/>
    </source>
</evidence>
<sequence>MNKKVMIILVICVVVIIGGALGFWMKTKGSSKDTPKTAEATHSSDNAWNPYATEDHHQVTLTDQLLSASGGDYVVKMNITLDFASDEAYYKFKGYKTEKEAKKAEKGSEHGGSDDTATPMELKINDIIGQLLMDANHEQLTDREMLKTYLRDGINRKLDFDKEVIKELYIENLILQ</sequence>
<evidence type="ECO:0000256" key="3">
    <source>
        <dbReference type="ARBA" id="ARBA00008281"/>
    </source>
</evidence>
<organism evidence="12 13">
    <name type="scientific">Priestia megaterium</name>
    <name type="common">Bacillus megaterium</name>
    <dbReference type="NCBI Taxonomy" id="1404"/>
    <lineage>
        <taxon>Bacteria</taxon>
        <taxon>Bacillati</taxon>
        <taxon>Bacillota</taxon>
        <taxon>Bacilli</taxon>
        <taxon>Bacillales</taxon>
        <taxon>Bacillaceae</taxon>
        <taxon>Priestia</taxon>
    </lineage>
</organism>
<name>A0A6M6E834_PRIMG</name>
<geneLocation type="plasmid" evidence="13">
    <name>pfdu301a</name>
</geneLocation>
<comment type="function">
    <text evidence="1 10">Controls the rotational direction of flagella during chemotaxis.</text>
</comment>